<feature type="domain" description="Trimeric autotransporter adhesin YadA-like head" evidence="12">
    <location>
        <begin position="1874"/>
        <end position="1899"/>
    </location>
</feature>
<keyword evidence="7" id="KW-0732">Signal</keyword>
<evidence type="ECO:0000256" key="6">
    <source>
        <dbReference type="ARBA" id="ARBA00022692"/>
    </source>
</evidence>
<evidence type="ECO:0000256" key="5">
    <source>
        <dbReference type="ARBA" id="ARBA00022452"/>
    </source>
</evidence>
<feature type="domain" description="Trimeric autotransporter adhesin YadA-like head" evidence="12">
    <location>
        <begin position="757"/>
        <end position="783"/>
    </location>
</feature>
<dbReference type="SUPFAM" id="SSF101967">
    <property type="entry name" value="Adhesin YadA, collagen-binding domain"/>
    <property type="match status" value="18"/>
</dbReference>
<feature type="domain" description="Trimeric autotransporter adhesin YadA-like stalk" evidence="13">
    <location>
        <begin position="466"/>
        <end position="500"/>
    </location>
</feature>
<dbReference type="InterPro" id="IPR045584">
    <property type="entry name" value="Pilin-like"/>
</dbReference>
<evidence type="ECO:0000313" key="15">
    <source>
        <dbReference type="EMBL" id="AWH89009.1"/>
    </source>
</evidence>
<feature type="domain" description="Trimeric autotransporter adhesin YadA-like stalk" evidence="13">
    <location>
        <begin position="1606"/>
        <end position="1642"/>
    </location>
</feature>
<feature type="domain" description="Trimeric autotransporter adhesin YadA-like head" evidence="12">
    <location>
        <begin position="342"/>
        <end position="367"/>
    </location>
</feature>
<dbReference type="EMBL" id="CP029185">
    <property type="protein sequence ID" value="AWH89009.1"/>
    <property type="molecule type" value="Genomic_DNA"/>
</dbReference>
<dbReference type="Gene3D" id="1.20.5.170">
    <property type="match status" value="1"/>
</dbReference>
<feature type="domain" description="Trimeric autotransporter adhesin YadA-like head" evidence="12">
    <location>
        <begin position="1121"/>
        <end position="1147"/>
    </location>
</feature>
<organism evidence="15 16">
    <name type="scientific">Limnobaculum parvum</name>
    <dbReference type="NCBI Taxonomy" id="2172103"/>
    <lineage>
        <taxon>Bacteria</taxon>
        <taxon>Pseudomonadati</taxon>
        <taxon>Pseudomonadota</taxon>
        <taxon>Gammaproteobacteria</taxon>
        <taxon>Enterobacterales</taxon>
        <taxon>Budviciaceae</taxon>
        <taxon>Limnobaculum</taxon>
    </lineage>
</organism>
<dbReference type="GO" id="GO:0009279">
    <property type="term" value="C:cell outer membrane"/>
    <property type="evidence" value="ECO:0007669"/>
    <property type="project" value="UniProtKB-SubCell"/>
</dbReference>
<dbReference type="Pfam" id="PF13018">
    <property type="entry name" value="ESPR"/>
    <property type="match status" value="1"/>
</dbReference>
<feature type="domain" description="Trimeric autotransporter adhesin YadA-like stalk" evidence="13">
    <location>
        <begin position="716"/>
        <end position="756"/>
    </location>
</feature>
<feature type="domain" description="Trimeric autotransporter adhesin YadA-like stalk" evidence="13">
    <location>
        <begin position="1005"/>
        <end position="1042"/>
    </location>
</feature>
<evidence type="ECO:0000259" key="12">
    <source>
        <dbReference type="Pfam" id="PF05658"/>
    </source>
</evidence>
<protein>
    <recommendedName>
        <fullName evidence="17">Adhesin</fullName>
    </recommendedName>
</protein>
<dbReference type="GO" id="GO:0009986">
    <property type="term" value="C:cell surface"/>
    <property type="evidence" value="ECO:0007669"/>
    <property type="project" value="UniProtKB-SubCell"/>
</dbReference>
<feature type="domain" description="Trimeric autotransporter adhesin YadA-like stalk" evidence="13">
    <location>
        <begin position="1262"/>
        <end position="1302"/>
    </location>
</feature>
<evidence type="ECO:0000256" key="3">
    <source>
        <dbReference type="ARBA" id="ARBA00005848"/>
    </source>
</evidence>
<feature type="domain" description="Trimeric autotransporter adhesin YadA-like stalk" evidence="13">
    <location>
        <begin position="1369"/>
        <end position="1406"/>
    </location>
</feature>
<feature type="domain" description="Trimeric autotransporter adhesin YadA-like stalk" evidence="13">
    <location>
        <begin position="641"/>
        <end position="678"/>
    </location>
</feature>
<dbReference type="InterPro" id="IPR005594">
    <property type="entry name" value="YadA_C"/>
</dbReference>
<comment type="similarity">
    <text evidence="3">Belongs to the autotransporter-2 (AT-2) (TC 1.B.40) family.</text>
</comment>
<evidence type="ECO:0000256" key="10">
    <source>
        <dbReference type="ARBA" id="ARBA00023237"/>
    </source>
</evidence>
<reference evidence="15 16" key="1">
    <citation type="journal article" date="2019" name="Int. J. Syst. Evol. Microbiol.">
        <title>Limnobaculum parvum gen. nov., sp. nov., isolated from a freshwater lake.</title>
        <authorList>
            <person name="Baek C."/>
            <person name="Shin S.K."/>
            <person name="Yi H."/>
        </authorList>
    </citation>
    <scope>NUCLEOTIDE SEQUENCE [LARGE SCALE GENOMIC DNA]</scope>
    <source>
        <strain evidence="15 16">HYN0051</strain>
    </source>
</reference>
<feature type="domain" description="Trimeric autotransporter adhesin YadA-like stalk" evidence="13">
    <location>
        <begin position="1080"/>
        <end position="1120"/>
    </location>
</feature>
<sequence length="2053" mass="204354">MNKVYRLIWSSAQRAWVVVGELSSAQGKGKTRALTSAVCRSGAAIGVLAAAMLSAPAEAWTVDTSMVRNGGTAANDNAITTNTAIGSGAQTTTDAAGQSTAIGNTAQATAQGATAVGSGTKATALNALAAGYKSVASGEETIAIGPNASAGYTYTDASNQTYTALRSMAIGSKSQSTASDTIAIGTNSVAGGRMTGGLANNAIAIGNTSRATSTDSIAIGTNSYAHSGTGSISIGANSDASGVSSTVFGNGAKALSVSGIAVGNNANATGSTTVAMGLGATANSYKGMAIGAGALSGASGNSGIAIGTNATVGDSLNFSTAIGYNAKVLASGALAVGNGTQASGTNGLAMGSAAQANGTNSISIGTGNIVNGNNSAAIGDPSTINGTGSYSVGNNNTVNSDDVFVLGSNVKVNAGLNGSVVLGNNSTVEAPIGTASATIDGATYIFAGSAPTAAVSVGATGAERTITHLAAGRVSATSTDAINGSQLFGTNSAINRLSDRSVKYDADASGVVNYNSISLGGNAYDNSTHTGGTKITNVADGTAPSDAVNFSQLNNIYENGTKYFHANSTGTDSSATGTDAVAIGMGAVANEARSVALGDGAKTDAVVATTGVKLLDKDYDFAGIAPVGTVSIGKAGEERTLTNMAAGRLSADSTDGVNGSQLFATNTALNSLSTDLSDLDDRAVQYDVNSDGTVNYNNITLGGDAYDNSTHTGGTKITNVADGTAPSDAVNFSQLNNIYENGTKYFHANSTGTDSSATGTDAVAIGMGAVANEARSVALGDGAKTDAVVATTGVKLLDKDYDFAGIAPVGTVSIGKAGEERTLTNMAAGRLSADSTDGVNGSQLFATNTALSSLSTDLSDLDDRAVQYDVNSDGTVNYNNITLGGDAYDNSTHTGGTKITNVADGTAPSDAVNFSQLNNIYENGTKYFHANSTGTDSSATGTDAVAIGMGAVANEARSVALGDGAKTDAVVATTGVKLLDKDYDFAGIAPVGTVSIGKVGEERTLTNMAAGRLSADSTDGVNGSQLFATNTALNTIATDVSDLDDRAVQYDVNSDGTVNYNNITLGGDAYDNSTHTGGTKITNVADGTAPSDAVNFSQLNNIYENGTKYFHANSTGTDSSATGTDAVAIGMGAVANEARSVALGDGAKTDAVVATTGVKLLDKDYDFAGIAPVGTVSIGKAGEERTLTNMAAGRLSADSTDGVNGSQLFATNTALSSLSTDLSDLDDRAVQYDVNSDGTVNYNNITLGGDAYDNSTHTGGTKITNVADGTAPSDAVNFSQLNNIYENGTKYFHANSTGTDSSATGTDAVAIGMGAVANEARSVALGDGAKTDAVVATTGVKLLDKDYDFAGIAPVGTVSIGKVGEERTLTNMAAGRLSADSTDGVNGSQLFATNTALNTIATDVSDLDDRAVQYDVNSDGTVNYNNISLGGDAYDNSTHTGGTKITNVADGTAPSDAVNFSQLNNIYENGTKYFHANSTGTDSSATGKDAVAIGMGAVASHDNSIALGAGSVANGSTLNNAAYLVGGTATSEVNIGGRRITGVSAGAMDDDAVNVAQLKAVSNMASGTDERALKYDWTDKNGDGIVQPDEVDYSKATLAGNGGTTISNLAAGEVSATSTEAINGSQLYNIAGDTSVTYTTNNGSGIRYVRTNATGLPESDAYAKGQASTAVGYNATSSGASSVAIGQDSSASALSSIAIGKGAEADTERSVALGDGAKTKTATGTSSVVIQGNEYNFAGTTPVGTVSVGDVGDERTITNVAAGELSSTSTDAVNGSQLYATVVAINNIQSGINDLGDAAVKYEKNGDGTTNYNKVVLGGGPTTITNLAAGSEDGDAVNYSQLKAVAEQITNVSNGTDGMFQVNNTSKLPKPSVTGKDAAAGGAGAVASGDNSLAMGTRAKATGNNAVALGADSIADRDNTVSVGSAGAERQITNLAAGTHGTDAVNVNQLKSGISSANQYTDNKFNSLKNMLDDQGDKLSAGIAGAMAMSGLPQAYQPGASMVSMAGSTYQDQSAVALGVSMISDNGKWVTKLSGSTNTQGDLGGTVGIGYQW</sequence>
<comment type="subcellular location">
    <subcellularLocation>
        <location evidence="2">Cell outer membrane</location>
    </subcellularLocation>
    <subcellularLocation>
        <location evidence="1">Cell surface</location>
    </subcellularLocation>
</comment>
<feature type="domain" description="Trimeric autotransporter adhesin YadA-like head" evidence="12">
    <location>
        <begin position="240"/>
        <end position="266"/>
    </location>
</feature>
<feature type="domain" description="Trimeric autotransporter adhesin YadA-like head" evidence="12">
    <location>
        <begin position="1303"/>
        <end position="1329"/>
    </location>
</feature>
<name>A0A2Y9TZY6_9GAMM</name>
<keyword evidence="5" id="KW-1134">Transmembrane beta strand</keyword>
<feature type="domain" description="Trimeric autotransporter adhesin YadA-like head" evidence="12">
    <location>
        <begin position="122"/>
        <end position="148"/>
    </location>
</feature>
<evidence type="ECO:0000259" key="13">
    <source>
        <dbReference type="Pfam" id="PF05662"/>
    </source>
</evidence>
<dbReference type="Proteomes" id="UP000244908">
    <property type="component" value="Chromosome"/>
</dbReference>
<evidence type="ECO:0000256" key="9">
    <source>
        <dbReference type="ARBA" id="ARBA00023136"/>
    </source>
</evidence>
<dbReference type="InterPro" id="IPR008635">
    <property type="entry name" value="Coiled_stalk_dom"/>
</dbReference>
<feature type="domain" description="Trimeric autotransporter adhesin YadA-like head" evidence="12">
    <location>
        <begin position="319"/>
        <end position="339"/>
    </location>
</feature>
<feature type="domain" description="Trimeric autotransporter adhesin YadA-like head" evidence="12">
    <location>
        <begin position="939"/>
        <end position="965"/>
    </location>
</feature>
<feature type="domain" description="Trimeric autotransporter adhesin YadA-like head" evidence="12">
    <location>
        <begin position="1691"/>
        <end position="1717"/>
    </location>
</feature>
<feature type="domain" description="Trimeric autotransporter adhesin YadA-like head" evidence="12">
    <location>
        <begin position="1901"/>
        <end position="1925"/>
    </location>
</feature>
<gene>
    <name evidence="15" type="ORF">HYN51_10835</name>
</gene>
<evidence type="ECO:0000256" key="4">
    <source>
        <dbReference type="ARBA" id="ARBA00022448"/>
    </source>
</evidence>
<feature type="domain" description="Trimeric autotransporter adhesin YadA-like head" evidence="12">
    <location>
        <begin position="98"/>
        <end position="119"/>
    </location>
</feature>
<keyword evidence="6" id="KW-0812">Transmembrane</keyword>
<dbReference type="Pfam" id="PF03895">
    <property type="entry name" value="YadA_anchor"/>
    <property type="match status" value="1"/>
</dbReference>
<keyword evidence="10" id="KW-0998">Cell outer membrane</keyword>
<dbReference type="InterPro" id="IPR018247">
    <property type="entry name" value="EF_Hand_1_Ca_BS"/>
</dbReference>
<dbReference type="Gene3D" id="2.60.40.4050">
    <property type="match status" value="1"/>
</dbReference>
<keyword evidence="16" id="KW-1185">Reference proteome</keyword>
<evidence type="ECO:0000256" key="2">
    <source>
        <dbReference type="ARBA" id="ARBA00004442"/>
    </source>
</evidence>
<dbReference type="InterPro" id="IPR011049">
    <property type="entry name" value="Serralysin-like_metalloprot_C"/>
</dbReference>
<evidence type="ECO:0000313" key="16">
    <source>
        <dbReference type="Proteomes" id="UP000244908"/>
    </source>
</evidence>
<feature type="domain" description="Trimeric autotransporter adhesin YadA-like head" evidence="12">
    <location>
        <begin position="1663"/>
        <end position="1689"/>
    </location>
</feature>
<feature type="domain" description="Trimeric autotransporter adhesin YadA-like stalk" evidence="13">
    <location>
        <begin position="1757"/>
        <end position="1798"/>
    </location>
</feature>
<dbReference type="PROSITE" id="PS00018">
    <property type="entry name" value="EF_HAND_1"/>
    <property type="match status" value="1"/>
</dbReference>
<keyword evidence="4" id="KW-0813">Transport</keyword>
<feature type="domain" description="Trimeric autotransporter adhesin YadA-like head" evidence="12">
    <location>
        <begin position="1485"/>
        <end position="1511"/>
    </location>
</feature>
<evidence type="ECO:0000256" key="8">
    <source>
        <dbReference type="ARBA" id="ARBA00022927"/>
    </source>
</evidence>
<dbReference type="OrthoDB" id="1631723at2"/>
<feature type="domain" description="Trimeric autotransporter adhesin YadA-like stalk" evidence="13">
    <location>
        <begin position="534"/>
        <end position="574"/>
    </location>
</feature>
<keyword evidence="9" id="KW-0472">Membrane</keyword>
<feature type="domain" description="ESPR" evidence="14">
    <location>
        <begin position="1"/>
        <end position="49"/>
    </location>
</feature>
<feature type="domain" description="Trimeric autotransporter adhesin YadA-like stalk" evidence="13">
    <location>
        <begin position="823"/>
        <end position="860"/>
    </location>
</feature>
<evidence type="ECO:0000259" key="14">
    <source>
        <dbReference type="Pfam" id="PF13018"/>
    </source>
</evidence>
<dbReference type="Gene3D" id="1.20.5.2280">
    <property type="match status" value="1"/>
</dbReference>
<feature type="domain" description="Trimeric autotransporter adhesin YadA-like head" evidence="12">
    <location>
        <begin position="575"/>
        <end position="601"/>
    </location>
</feature>
<feature type="domain" description="Trimeric autotransporter adhesin YadA-like head" evidence="12">
    <location>
        <begin position="200"/>
        <end position="223"/>
    </location>
</feature>
<dbReference type="GO" id="GO:0015031">
    <property type="term" value="P:protein transport"/>
    <property type="evidence" value="ECO:0007669"/>
    <property type="project" value="UniProtKB-KW"/>
</dbReference>
<feature type="domain" description="Trimeric autotransporter adhesin YadA-like stalk" evidence="13">
    <location>
        <begin position="1539"/>
        <end position="1568"/>
    </location>
</feature>
<evidence type="ECO:0008006" key="17">
    <source>
        <dbReference type="Google" id="ProtNLM"/>
    </source>
</evidence>
<evidence type="ECO:0000256" key="7">
    <source>
        <dbReference type="ARBA" id="ARBA00022729"/>
    </source>
</evidence>
<dbReference type="KEGG" id="lpv:HYN51_10835"/>
<dbReference type="Pfam" id="PF05662">
    <property type="entry name" value="YadA_stalk"/>
    <property type="match status" value="17"/>
</dbReference>
<proteinExistence type="inferred from homology"/>
<feature type="domain" description="Trimeric autotransporter adhesin YadA-like stalk" evidence="13">
    <location>
        <begin position="898"/>
        <end position="938"/>
    </location>
</feature>
<dbReference type="SUPFAM" id="SSF54523">
    <property type="entry name" value="Pili subunits"/>
    <property type="match status" value="1"/>
</dbReference>
<dbReference type="InterPro" id="IPR008640">
    <property type="entry name" value="Adhesin_Head_dom"/>
</dbReference>
<keyword evidence="8" id="KW-0653">Protein transport</keyword>
<feature type="domain" description="Trimeric autotransporter adhesin YadA-like stalk" evidence="13">
    <location>
        <begin position="1824"/>
        <end position="1858"/>
    </location>
</feature>
<feature type="domain" description="Trimeric autotransporter adhesin YadA-like C-terminal membrane anchor" evidence="11">
    <location>
        <begin position="1993"/>
        <end position="2053"/>
    </location>
</feature>
<feature type="domain" description="Trimeric autotransporter adhesin YadA-like head" evidence="12">
    <location>
        <begin position="165"/>
        <end position="188"/>
    </location>
</feature>
<feature type="domain" description="Trimeric autotransporter adhesin YadA-like stalk" evidence="13">
    <location>
        <begin position="1187"/>
        <end position="1224"/>
    </location>
</feature>
<dbReference type="Pfam" id="PF05658">
    <property type="entry name" value="YadA_head"/>
    <property type="match status" value="17"/>
</dbReference>
<feature type="domain" description="Trimeric autotransporter adhesin YadA-like stalk" evidence="13">
    <location>
        <begin position="1931"/>
        <end position="1970"/>
    </location>
</feature>
<dbReference type="InterPro" id="IPR024973">
    <property type="entry name" value="ESPR"/>
</dbReference>
<dbReference type="Gene3D" id="2.150.10.10">
    <property type="entry name" value="Serralysin-like metalloprotease, C-terminal"/>
    <property type="match status" value="19"/>
</dbReference>
<evidence type="ECO:0000256" key="1">
    <source>
        <dbReference type="ARBA" id="ARBA00004241"/>
    </source>
</evidence>
<evidence type="ECO:0000259" key="11">
    <source>
        <dbReference type="Pfam" id="PF03895"/>
    </source>
</evidence>
<dbReference type="RefSeq" id="WP_108901065.1">
    <property type="nucleotide sequence ID" value="NZ_CP029185.2"/>
</dbReference>
<dbReference type="CDD" id="cd12820">
    <property type="entry name" value="LbR_YadA-like"/>
    <property type="match status" value="3"/>
</dbReference>
<feature type="domain" description="Trimeric autotransporter adhesin YadA-like stalk" evidence="13">
    <location>
        <begin position="1444"/>
        <end position="1484"/>
    </location>
</feature>
<accession>A0A2Y9TZY6</accession>
<dbReference type="Gene3D" id="3.30.1300.30">
    <property type="entry name" value="GSPII I/J protein-like"/>
    <property type="match status" value="1"/>
</dbReference>